<reference evidence="13 14" key="1">
    <citation type="journal article" date="2015" name="Genome Announc.">
        <title>Expanding the biotechnology potential of lactobacilli through comparative genomics of 213 strains and associated genera.</title>
        <authorList>
            <person name="Sun Z."/>
            <person name="Harris H.M."/>
            <person name="McCann A."/>
            <person name="Guo C."/>
            <person name="Argimon S."/>
            <person name="Zhang W."/>
            <person name="Yang X."/>
            <person name="Jeffery I.B."/>
            <person name="Cooney J.C."/>
            <person name="Kagawa T.F."/>
            <person name="Liu W."/>
            <person name="Song Y."/>
            <person name="Salvetti E."/>
            <person name="Wrobel A."/>
            <person name="Rasinkangas P."/>
            <person name="Parkhill J."/>
            <person name="Rea M.C."/>
            <person name="O'Sullivan O."/>
            <person name="Ritari J."/>
            <person name="Douillard F.P."/>
            <person name="Paul Ross R."/>
            <person name="Yang R."/>
            <person name="Briner A.E."/>
            <person name="Felis G.E."/>
            <person name="de Vos W.M."/>
            <person name="Barrangou R."/>
            <person name="Klaenhammer T.R."/>
            <person name="Caufield P.W."/>
            <person name="Cui Y."/>
            <person name="Zhang H."/>
            <person name="O'Toole P.W."/>
        </authorList>
    </citation>
    <scope>NUCLEOTIDE SEQUENCE [LARGE SCALE GENOMIC DNA]</scope>
    <source>
        <strain evidence="13 14">DSM 22696</strain>
    </source>
</reference>
<evidence type="ECO:0000313" key="12">
    <source>
        <dbReference type="EMBL" id="GEK29529.1"/>
    </source>
</evidence>
<evidence type="ECO:0000313" key="15">
    <source>
        <dbReference type="Proteomes" id="UP000321429"/>
    </source>
</evidence>
<evidence type="ECO:0000313" key="13">
    <source>
        <dbReference type="EMBL" id="KRN96408.1"/>
    </source>
</evidence>
<dbReference type="GO" id="GO:0045454">
    <property type="term" value="P:cell redox homeostasis"/>
    <property type="evidence" value="ECO:0007669"/>
    <property type="project" value="TreeGrafter"/>
</dbReference>
<dbReference type="EMBL" id="BJUD01000065">
    <property type="protein sequence ID" value="GEK29529.1"/>
    <property type="molecule type" value="Genomic_DNA"/>
</dbReference>
<organism evidence="13 14">
    <name type="scientific">Furfurilactobacillus siliginis</name>
    <dbReference type="NCBI Taxonomy" id="348151"/>
    <lineage>
        <taxon>Bacteria</taxon>
        <taxon>Bacillati</taxon>
        <taxon>Bacillota</taxon>
        <taxon>Bacilli</taxon>
        <taxon>Lactobacillales</taxon>
        <taxon>Lactobacillaceae</taxon>
        <taxon>Furfurilactobacillus</taxon>
    </lineage>
</organism>
<keyword evidence="5 10" id="KW-1015">Disulfide bond</keyword>
<dbReference type="CDD" id="cd02947">
    <property type="entry name" value="TRX_family"/>
    <property type="match status" value="1"/>
</dbReference>
<dbReference type="Proteomes" id="UP000321429">
    <property type="component" value="Unassembled WGS sequence"/>
</dbReference>
<dbReference type="PIRSF" id="PIRSF000077">
    <property type="entry name" value="Thioredoxin"/>
    <property type="match status" value="1"/>
</dbReference>
<evidence type="ECO:0000256" key="8">
    <source>
        <dbReference type="PIRNR" id="PIRNR000077"/>
    </source>
</evidence>
<keyword evidence="6 10" id="KW-0676">Redox-active center</keyword>
<dbReference type="Pfam" id="PF00085">
    <property type="entry name" value="Thioredoxin"/>
    <property type="match status" value="1"/>
</dbReference>
<evidence type="ECO:0000256" key="4">
    <source>
        <dbReference type="ARBA" id="ARBA00022982"/>
    </source>
</evidence>
<dbReference type="FunFam" id="3.40.30.10:FF:000001">
    <property type="entry name" value="Thioredoxin"/>
    <property type="match status" value="1"/>
</dbReference>
<dbReference type="PANTHER" id="PTHR45663">
    <property type="entry name" value="GEO12009P1"/>
    <property type="match status" value="1"/>
</dbReference>
<feature type="domain" description="Thioredoxin" evidence="11">
    <location>
        <begin position="1"/>
        <end position="105"/>
    </location>
</feature>
<feature type="site" description="Contributes to redox potential value" evidence="9">
    <location>
        <position position="30"/>
    </location>
</feature>
<gene>
    <name evidence="12" type="primary">trxA</name>
    <name evidence="13" type="ORF">IV55_GL001374</name>
    <name evidence="12" type="ORF">LSI01_18400</name>
</gene>
<dbReference type="EMBL" id="JQCB01000004">
    <property type="protein sequence ID" value="KRN96408.1"/>
    <property type="molecule type" value="Genomic_DNA"/>
</dbReference>
<dbReference type="PATRIC" id="fig|348151.3.peg.1413"/>
<feature type="active site" description="Nucleophile" evidence="9">
    <location>
        <position position="29"/>
    </location>
</feature>
<keyword evidence="3" id="KW-0813">Transport</keyword>
<keyword evidence="14" id="KW-1185">Reference proteome</keyword>
<dbReference type="NCBIfam" id="TIGR01068">
    <property type="entry name" value="thioredoxin"/>
    <property type="match status" value="1"/>
</dbReference>
<dbReference type="InterPro" id="IPR036249">
    <property type="entry name" value="Thioredoxin-like_sf"/>
</dbReference>
<evidence type="ECO:0000256" key="5">
    <source>
        <dbReference type="ARBA" id="ARBA00023157"/>
    </source>
</evidence>
<dbReference type="OrthoDB" id="9790390at2"/>
<sequence>MAQTVTTQVQIDEATADGLSVIDFWAPWCGPCKMMEPVLDQLEASYGEKIHFLKMNVDDHQEIAEQYKVMSIPSLVVFKNGKAVEKVSGYYPKEKLANYLQAKVTESELA</sequence>
<dbReference type="PROSITE" id="PS51352">
    <property type="entry name" value="THIOREDOXIN_2"/>
    <property type="match status" value="1"/>
</dbReference>
<dbReference type="GO" id="GO:0015035">
    <property type="term" value="F:protein-disulfide reductase activity"/>
    <property type="evidence" value="ECO:0007669"/>
    <property type="project" value="UniProtKB-UniRule"/>
</dbReference>
<dbReference type="GO" id="GO:0005829">
    <property type="term" value="C:cytosol"/>
    <property type="evidence" value="ECO:0007669"/>
    <property type="project" value="TreeGrafter"/>
</dbReference>
<proteinExistence type="inferred from homology"/>
<comment type="caution">
    <text evidence="13">The sequence shown here is derived from an EMBL/GenBank/DDBJ whole genome shotgun (WGS) entry which is preliminary data.</text>
</comment>
<evidence type="ECO:0000259" key="11">
    <source>
        <dbReference type="PROSITE" id="PS51352"/>
    </source>
</evidence>
<reference evidence="12 15" key="2">
    <citation type="submission" date="2019-07" db="EMBL/GenBank/DDBJ databases">
        <title>Whole genome shotgun sequence of Lactobacillus siliginis NBRC 101315.</title>
        <authorList>
            <person name="Hosoyama A."/>
            <person name="Uohara A."/>
            <person name="Ohji S."/>
            <person name="Ichikawa N."/>
        </authorList>
    </citation>
    <scope>NUCLEOTIDE SEQUENCE [LARGE SCALE GENOMIC DNA]</scope>
    <source>
        <strain evidence="12 15">NBRC 101315</strain>
    </source>
</reference>
<evidence type="ECO:0000256" key="7">
    <source>
        <dbReference type="NCBIfam" id="TIGR01068"/>
    </source>
</evidence>
<comment type="similarity">
    <text evidence="1 8">Belongs to the thioredoxin family.</text>
</comment>
<protein>
    <recommendedName>
        <fullName evidence="2 7">Thioredoxin</fullName>
    </recommendedName>
</protein>
<evidence type="ECO:0000256" key="6">
    <source>
        <dbReference type="ARBA" id="ARBA00023284"/>
    </source>
</evidence>
<dbReference type="RefSeq" id="WP_057809639.1">
    <property type="nucleotide sequence ID" value="NZ_BJUD01000065.1"/>
</dbReference>
<feature type="site" description="Contributes to redox potential value" evidence="9">
    <location>
        <position position="31"/>
    </location>
</feature>
<dbReference type="InterPro" id="IPR017937">
    <property type="entry name" value="Thioredoxin_CS"/>
</dbReference>
<dbReference type="Proteomes" id="UP000051139">
    <property type="component" value="Unassembled WGS sequence"/>
</dbReference>
<dbReference type="PRINTS" id="PR00421">
    <property type="entry name" value="THIOREDOXIN"/>
</dbReference>
<evidence type="ECO:0000256" key="10">
    <source>
        <dbReference type="PIRSR" id="PIRSR000077-4"/>
    </source>
</evidence>
<feature type="active site" description="Nucleophile" evidence="9">
    <location>
        <position position="32"/>
    </location>
</feature>
<accession>A0A0R2L3R0</accession>
<evidence type="ECO:0000256" key="2">
    <source>
        <dbReference type="ARBA" id="ARBA00020570"/>
    </source>
</evidence>
<evidence type="ECO:0000256" key="3">
    <source>
        <dbReference type="ARBA" id="ARBA00022448"/>
    </source>
</evidence>
<evidence type="ECO:0000256" key="9">
    <source>
        <dbReference type="PIRSR" id="PIRSR000077-1"/>
    </source>
</evidence>
<dbReference type="PROSITE" id="PS00194">
    <property type="entry name" value="THIOREDOXIN_1"/>
    <property type="match status" value="1"/>
</dbReference>
<dbReference type="PANTHER" id="PTHR45663:SF11">
    <property type="entry name" value="GEO12009P1"/>
    <property type="match status" value="1"/>
</dbReference>
<keyword evidence="4" id="KW-0249">Electron transport</keyword>
<feature type="disulfide bond" description="Redox-active" evidence="10">
    <location>
        <begin position="29"/>
        <end position="32"/>
    </location>
</feature>
<dbReference type="AlphaFoldDB" id="A0A0R2L3R0"/>
<evidence type="ECO:0000256" key="1">
    <source>
        <dbReference type="ARBA" id="ARBA00008987"/>
    </source>
</evidence>
<evidence type="ECO:0000313" key="14">
    <source>
        <dbReference type="Proteomes" id="UP000051139"/>
    </source>
</evidence>
<dbReference type="SUPFAM" id="SSF52833">
    <property type="entry name" value="Thioredoxin-like"/>
    <property type="match status" value="1"/>
</dbReference>
<dbReference type="STRING" id="348151.IV55_GL001374"/>
<dbReference type="InterPro" id="IPR013766">
    <property type="entry name" value="Thioredoxin_domain"/>
</dbReference>
<name>A0A0R2L3R0_9LACO</name>
<feature type="site" description="Deprotonates C-terminal active site Cys" evidence="9">
    <location>
        <position position="23"/>
    </location>
</feature>
<dbReference type="Gene3D" id="3.40.30.10">
    <property type="entry name" value="Glutaredoxin"/>
    <property type="match status" value="1"/>
</dbReference>
<dbReference type="InterPro" id="IPR005746">
    <property type="entry name" value="Thioredoxin"/>
</dbReference>